<dbReference type="InterPro" id="IPR017938">
    <property type="entry name" value="Riboflavin_synthase-like_b-brl"/>
</dbReference>
<dbReference type="InterPro" id="IPR001709">
    <property type="entry name" value="Flavoprot_Pyr_Nucl_cyt_Rdtase"/>
</dbReference>
<dbReference type="CDD" id="cd06214">
    <property type="entry name" value="PA_degradation_oxidoreductase_like"/>
    <property type="match status" value="1"/>
</dbReference>
<dbReference type="InterPro" id="IPR050415">
    <property type="entry name" value="MRET"/>
</dbReference>
<dbReference type="SUPFAM" id="SSF63380">
    <property type="entry name" value="Riboflavin synthase domain-like"/>
    <property type="match status" value="1"/>
</dbReference>
<dbReference type="AlphaFoldDB" id="A0A965ZG19"/>
<dbReference type="Gene3D" id="3.10.20.30">
    <property type="match status" value="1"/>
</dbReference>
<accession>A0A965ZG19</accession>
<dbReference type="Gene3D" id="3.40.50.80">
    <property type="entry name" value="Nucleotide-binding domain of ferredoxin-NADP reductase (FNR) module"/>
    <property type="match status" value="1"/>
</dbReference>
<dbReference type="GO" id="GO:0016491">
    <property type="term" value="F:oxidoreductase activity"/>
    <property type="evidence" value="ECO:0007669"/>
    <property type="project" value="InterPro"/>
</dbReference>
<reference evidence="3" key="2">
    <citation type="submission" date="2020-10" db="EMBL/GenBank/DDBJ databases">
        <title>Mucilaginibacter sp. nov., isolated from soil.</title>
        <authorList>
            <person name="Jeon C.O."/>
        </authorList>
    </citation>
    <scope>NUCLEOTIDE SEQUENCE</scope>
    <source>
        <strain evidence="3">R11</strain>
    </source>
</reference>
<dbReference type="PROSITE" id="PS00197">
    <property type="entry name" value="2FE2S_FER_1"/>
    <property type="match status" value="1"/>
</dbReference>
<evidence type="ECO:0000259" key="2">
    <source>
        <dbReference type="PROSITE" id="PS51384"/>
    </source>
</evidence>
<dbReference type="PANTHER" id="PTHR47354:SF5">
    <property type="entry name" value="PROTEIN RFBI"/>
    <property type="match status" value="1"/>
</dbReference>
<feature type="domain" description="2Fe-2S ferredoxin-type" evidence="1">
    <location>
        <begin position="251"/>
        <end position="339"/>
    </location>
</feature>
<dbReference type="PROSITE" id="PS51085">
    <property type="entry name" value="2FE2S_FER_2"/>
    <property type="match status" value="1"/>
</dbReference>
<dbReference type="Gene3D" id="2.40.30.10">
    <property type="entry name" value="Translation factors"/>
    <property type="match status" value="1"/>
</dbReference>
<protein>
    <submittedName>
        <fullName evidence="3">2Fe-2S iron-sulfur cluster binding domain-containing protein</fullName>
    </submittedName>
</protein>
<evidence type="ECO:0000313" key="3">
    <source>
        <dbReference type="EMBL" id="NCD70290.1"/>
    </source>
</evidence>
<gene>
    <name evidence="3" type="ORF">GSY63_13060</name>
</gene>
<dbReference type="PRINTS" id="PR00371">
    <property type="entry name" value="FPNCR"/>
</dbReference>
<dbReference type="PRINTS" id="PR00406">
    <property type="entry name" value="CYTB5RDTASE"/>
</dbReference>
<dbReference type="RefSeq" id="WP_166586277.1">
    <property type="nucleotide sequence ID" value="NZ_WWEO01000043.1"/>
</dbReference>
<feature type="domain" description="FAD-binding FR-type" evidence="2">
    <location>
        <begin position="1"/>
        <end position="103"/>
    </location>
</feature>
<dbReference type="InterPro" id="IPR008333">
    <property type="entry name" value="Cbr1-like_FAD-bd_dom"/>
</dbReference>
<dbReference type="SUPFAM" id="SSF54292">
    <property type="entry name" value="2Fe-2S ferredoxin-like"/>
    <property type="match status" value="1"/>
</dbReference>
<dbReference type="EMBL" id="WWEO01000043">
    <property type="protein sequence ID" value="NCD70290.1"/>
    <property type="molecule type" value="Genomic_DNA"/>
</dbReference>
<dbReference type="InterPro" id="IPR001041">
    <property type="entry name" value="2Fe-2S_ferredoxin-type"/>
</dbReference>
<dbReference type="PANTHER" id="PTHR47354">
    <property type="entry name" value="NADH OXIDOREDUCTASE HCR"/>
    <property type="match status" value="1"/>
</dbReference>
<dbReference type="InterPro" id="IPR036010">
    <property type="entry name" value="2Fe-2S_ferredoxin-like_sf"/>
</dbReference>
<evidence type="ECO:0000313" key="4">
    <source>
        <dbReference type="Proteomes" id="UP000638732"/>
    </source>
</evidence>
<dbReference type="InterPro" id="IPR001433">
    <property type="entry name" value="OxRdtase_FAD/NAD-bd"/>
</dbReference>
<dbReference type="InterPro" id="IPR039261">
    <property type="entry name" value="FNR_nucleotide-bd"/>
</dbReference>
<dbReference type="PROSITE" id="PS51384">
    <property type="entry name" value="FAD_FR"/>
    <property type="match status" value="1"/>
</dbReference>
<dbReference type="CDD" id="cd00207">
    <property type="entry name" value="fer2"/>
    <property type="match status" value="1"/>
</dbReference>
<dbReference type="InterPro" id="IPR012675">
    <property type="entry name" value="Beta-grasp_dom_sf"/>
</dbReference>
<evidence type="ECO:0000259" key="1">
    <source>
        <dbReference type="PROSITE" id="PS51085"/>
    </source>
</evidence>
<dbReference type="GO" id="GO:0051537">
    <property type="term" value="F:2 iron, 2 sulfur cluster binding"/>
    <property type="evidence" value="ECO:0007669"/>
    <property type="project" value="InterPro"/>
</dbReference>
<organism evidence="3 4">
    <name type="scientific">Mucilaginibacter agri</name>
    <dbReference type="NCBI Taxonomy" id="2695265"/>
    <lineage>
        <taxon>Bacteria</taxon>
        <taxon>Pseudomonadati</taxon>
        <taxon>Bacteroidota</taxon>
        <taxon>Sphingobacteriia</taxon>
        <taxon>Sphingobacteriales</taxon>
        <taxon>Sphingobacteriaceae</taxon>
        <taxon>Mucilaginibacter</taxon>
    </lineage>
</organism>
<comment type="caution">
    <text evidence="3">The sequence shown here is derived from an EMBL/GenBank/DDBJ whole genome shotgun (WGS) entry which is preliminary data.</text>
</comment>
<dbReference type="Pfam" id="PF00970">
    <property type="entry name" value="FAD_binding_6"/>
    <property type="match status" value="1"/>
</dbReference>
<dbReference type="Proteomes" id="UP000638732">
    <property type="component" value="Unassembled WGS sequence"/>
</dbReference>
<keyword evidence="4" id="KW-1185">Reference proteome</keyword>
<reference evidence="3" key="1">
    <citation type="submission" date="2020-01" db="EMBL/GenBank/DDBJ databases">
        <authorList>
            <person name="Seo Y.L."/>
        </authorList>
    </citation>
    <scope>NUCLEOTIDE SEQUENCE</scope>
    <source>
        <strain evidence="3">R11</strain>
    </source>
</reference>
<proteinExistence type="predicted"/>
<dbReference type="InterPro" id="IPR017927">
    <property type="entry name" value="FAD-bd_FR_type"/>
</dbReference>
<dbReference type="InterPro" id="IPR006058">
    <property type="entry name" value="2Fe2S_fd_BS"/>
</dbReference>
<dbReference type="Pfam" id="PF00175">
    <property type="entry name" value="NAD_binding_1"/>
    <property type="match status" value="1"/>
</dbReference>
<dbReference type="SUPFAM" id="SSF52343">
    <property type="entry name" value="Ferredoxin reductase-like, C-terminal NADP-linked domain"/>
    <property type="match status" value="1"/>
</dbReference>
<sequence>MNTIRLIVDSVKQETRDTSTFYLRPADGQKVVYEAGQFITLIFNHHHEEITRSYSLSSSPDEEWLSITVKRIQNGEISRYMLAHVKAGDELTAIQPAGRFVLPAEGQPRQLIYFAAGSGIVPIYAQLKHALRTKLDLQFTLVYSSQSNNDIIFRSSLDEMVAKYPDRLSVKYMISDEANRLNNLMLEKLVNQLTNKHYQDTLFYICGPFPYMRMVQFALHYMGVSADNIRKENFVLETIPVTSSITNFPPRKMRIYFKNEWHDLQAGENQSILQAALQNNIPLPYSCRSGACSACFARCTQGKVEVVSYEVLTPEDIKNGYILTCTGHPLTDDVEIRFS</sequence>
<dbReference type="Pfam" id="PF00111">
    <property type="entry name" value="Fer2"/>
    <property type="match status" value="1"/>
</dbReference>
<name>A0A965ZG19_9SPHI</name>